<feature type="compositionally biased region" description="Low complexity" evidence="7">
    <location>
        <begin position="179"/>
        <end position="189"/>
    </location>
</feature>
<feature type="compositionally biased region" description="Basic and acidic residues" evidence="7">
    <location>
        <begin position="663"/>
        <end position="676"/>
    </location>
</feature>
<dbReference type="Proteomes" id="UP000002630">
    <property type="component" value="Linkage Group LG25"/>
</dbReference>
<feature type="compositionally biased region" description="Gly residues" evidence="7">
    <location>
        <begin position="144"/>
        <end position="153"/>
    </location>
</feature>
<dbReference type="AlphaFoldDB" id="D8LNI4"/>
<feature type="domain" description="RNA polymerase sigma-70" evidence="8">
    <location>
        <begin position="502"/>
        <end position="528"/>
    </location>
</feature>
<organism evidence="9 10">
    <name type="scientific">Ectocarpus siliculosus</name>
    <name type="common">Brown alga</name>
    <name type="synonym">Conferva siliculosa</name>
    <dbReference type="NCBI Taxonomy" id="2880"/>
    <lineage>
        <taxon>Eukaryota</taxon>
        <taxon>Sar</taxon>
        <taxon>Stramenopiles</taxon>
        <taxon>Ochrophyta</taxon>
        <taxon>PX clade</taxon>
        <taxon>Phaeophyceae</taxon>
        <taxon>Ectocarpales</taxon>
        <taxon>Ectocarpaceae</taxon>
        <taxon>Ectocarpus</taxon>
    </lineage>
</organism>
<feature type="compositionally biased region" description="Basic and acidic residues" evidence="7">
    <location>
        <begin position="817"/>
        <end position="829"/>
    </location>
</feature>
<keyword evidence="6" id="KW-0175">Coiled coil</keyword>
<dbReference type="Pfam" id="PF04542">
    <property type="entry name" value="Sigma70_r2"/>
    <property type="match status" value="1"/>
</dbReference>
<dbReference type="InterPro" id="IPR014284">
    <property type="entry name" value="RNA_pol_sigma-70_dom"/>
</dbReference>
<dbReference type="STRING" id="2880.D8LNI4"/>
<accession>D8LNI4</accession>
<dbReference type="InterPro" id="IPR007630">
    <property type="entry name" value="RNA_pol_sigma70_r4"/>
</dbReference>
<dbReference type="PROSITE" id="PS00716">
    <property type="entry name" value="SIGMA70_2"/>
    <property type="match status" value="1"/>
</dbReference>
<dbReference type="InParanoid" id="D8LNI4"/>
<dbReference type="OMA" id="CEEWAST"/>
<dbReference type="InterPro" id="IPR013324">
    <property type="entry name" value="RNA_pol_sigma_r3/r4-like"/>
</dbReference>
<evidence type="ECO:0000256" key="1">
    <source>
        <dbReference type="ARBA" id="ARBA00007788"/>
    </source>
</evidence>
<dbReference type="SUPFAM" id="SSF88946">
    <property type="entry name" value="Sigma2 domain of RNA polymerase sigma factors"/>
    <property type="match status" value="1"/>
</dbReference>
<evidence type="ECO:0000256" key="2">
    <source>
        <dbReference type="ARBA" id="ARBA00023015"/>
    </source>
</evidence>
<evidence type="ECO:0000256" key="5">
    <source>
        <dbReference type="ARBA" id="ARBA00023163"/>
    </source>
</evidence>
<name>D8LNI4_ECTSI</name>
<feature type="compositionally biased region" description="Basic residues" evidence="7">
    <location>
        <begin position="163"/>
        <end position="178"/>
    </location>
</feature>
<feature type="compositionally biased region" description="Low complexity" evidence="7">
    <location>
        <begin position="58"/>
        <end position="92"/>
    </location>
</feature>
<sequence>MCASAPPRTQGFAPPGSFGRAHGAGDSFYCAERRLAATSLGESTSAASTPGRRERRAAAAVSRCSMASSSRKAAARPGVAARSGAARAAASATRKRGRDRVPPSSSSAGVAVKDRAATDVGAVDKQSRARGAGSQATAPTAAAKGGGGGGGGALANPPPPAKGFRRKNSGGGGKKKKTTAAAAAESKAGAAGGVAPPSKDVSPSVPAVTVSAPSSSLSSSSSSDANPLNVYFKTLKKIKLLKPDEEVVLGRQIQRGLQLERVRDRLETTHGAAPSCEEWASTLHLTKDELLRELAVADEAKEHMISANLRLVVSMARGYRGRGLAFPDLIQEGTMGLVKACEKFNPEMGFQFYTYARWWIKKSILTGIANQSRVIRLPTQVHAFLSSIRKYTYELTVDGKVPTDEELGDKLGATVEKIQHYRQAALRTDSISLDIRASNKVSDGAADDLGTQIGEKSTPDPEDATQAFYMKGKVTALLATLKDREQKVVRARYGLDGATSKTLEEIGRDLGLTRERVRQIESKALSKLRQPYRNYRVREHKVGQIFVDAGLREPASEAVAAARALIAEAEGLEAKQRQPAINVDEGGAAGGLAAAGDRPLKIEFKAGVDASESTQAVEAVLVAALDRAPATEAVPAKRESGGRSGSKKAAAVSAAAVVAPSKRKADEVKVSGHPADEETNGLRVEGSEKAGRVGAGLELPALAVTPAGKLDVESKRRLADRGESTHVGATIRLGAGLDAAGGGDAHRSNGGGQSDSPAAAAAVLSAEEQRALEIESKRKSLNKAWNKKSEAAVDRLERELAQSAAALAMLEGEQEEWERSVGRGVEEKSLSLASL</sequence>
<dbReference type="PANTHER" id="PTHR30603:SF47">
    <property type="entry name" value="RNA POLYMERASE SIGMA FACTOR SIGD, CHLOROPLASTIC"/>
    <property type="match status" value="1"/>
</dbReference>
<dbReference type="eggNOG" id="ENOG502QVXR">
    <property type="taxonomic scope" value="Eukaryota"/>
</dbReference>
<dbReference type="InterPro" id="IPR036388">
    <property type="entry name" value="WH-like_DNA-bd_sf"/>
</dbReference>
<keyword evidence="4" id="KW-0238">DNA-binding</keyword>
<feature type="region of interest" description="Disordered" evidence="7">
    <location>
        <begin position="662"/>
        <end position="688"/>
    </location>
</feature>
<dbReference type="PANTHER" id="PTHR30603">
    <property type="entry name" value="RNA POLYMERASE SIGMA FACTOR RPO"/>
    <property type="match status" value="1"/>
</dbReference>
<evidence type="ECO:0000256" key="6">
    <source>
        <dbReference type="SAM" id="Coils"/>
    </source>
</evidence>
<dbReference type="InterPro" id="IPR050239">
    <property type="entry name" value="Sigma-70_RNA_pol_init_factors"/>
</dbReference>
<dbReference type="SUPFAM" id="SSF88659">
    <property type="entry name" value="Sigma3 and sigma4 domains of RNA polymerase sigma factors"/>
    <property type="match status" value="2"/>
</dbReference>
<keyword evidence="10" id="KW-1185">Reference proteome</keyword>
<dbReference type="EMBL" id="FN648642">
    <property type="protein sequence ID" value="CBN79859.1"/>
    <property type="molecule type" value="Genomic_DNA"/>
</dbReference>
<dbReference type="GO" id="GO:0006352">
    <property type="term" value="P:DNA-templated transcription initiation"/>
    <property type="evidence" value="ECO:0007669"/>
    <property type="project" value="InterPro"/>
</dbReference>
<dbReference type="GO" id="GO:0003677">
    <property type="term" value="F:DNA binding"/>
    <property type="evidence" value="ECO:0007669"/>
    <property type="project" value="UniProtKB-KW"/>
</dbReference>
<dbReference type="OrthoDB" id="206108at2759"/>
<evidence type="ECO:0000256" key="4">
    <source>
        <dbReference type="ARBA" id="ARBA00023125"/>
    </source>
</evidence>
<dbReference type="Gene3D" id="1.10.10.10">
    <property type="entry name" value="Winged helix-like DNA-binding domain superfamily/Winged helix DNA-binding domain"/>
    <property type="match status" value="1"/>
</dbReference>
<comment type="similarity">
    <text evidence="1">Belongs to the sigma-70 factor family.</text>
</comment>
<keyword evidence="5" id="KW-0804">Transcription</keyword>
<dbReference type="InterPro" id="IPR013325">
    <property type="entry name" value="RNA_pol_sigma_r2"/>
</dbReference>
<dbReference type="InterPro" id="IPR000943">
    <property type="entry name" value="RNA_pol_sigma70"/>
</dbReference>
<gene>
    <name evidence="9" type="ORF">Esi_0440_0015</name>
</gene>
<dbReference type="InterPro" id="IPR009042">
    <property type="entry name" value="RNA_pol_sigma70_r1_2"/>
</dbReference>
<keyword evidence="3" id="KW-0731">Sigma factor</keyword>
<protein>
    <submittedName>
        <fullName evidence="9">Chloroplast RNA-polymerase sigma factor</fullName>
    </submittedName>
</protein>
<dbReference type="NCBIfam" id="TIGR02937">
    <property type="entry name" value="sigma70-ECF"/>
    <property type="match status" value="1"/>
</dbReference>
<evidence type="ECO:0000256" key="3">
    <source>
        <dbReference type="ARBA" id="ARBA00023082"/>
    </source>
</evidence>
<dbReference type="Pfam" id="PF00140">
    <property type="entry name" value="Sigma70_r1_2"/>
    <property type="match status" value="1"/>
</dbReference>
<dbReference type="Pfam" id="PF04545">
    <property type="entry name" value="Sigma70_r4"/>
    <property type="match status" value="1"/>
</dbReference>
<evidence type="ECO:0000259" key="8">
    <source>
        <dbReference type="PROSITE" id="PS00716"/>
    </source>
</evidence>
<feature type="compositionally biased region" description="Low complexity" evidence="7">
    <location>
        <begin position="201"/>
        <end position="223"/>
    </location>
</feature>
<evidence type="ECO:0000256" key="7">
    <source>
        <dbReference type="SAM" id="MobiDB-lite"/>
    </source>
</evidence>
<feature type="coiled-coil region" evidence="6">
    <location>
        <begin position="764"/>
        <end position="813"/>
    </location>
</feature>
<evidence type="ECO:0000313" key="10">
    <source>
        <dbReference type="Proteomes" id="UP000002630"/>
    </source>
</evidence>
<evidence type="ECO:0000313" key="9">
    <source>
        <dbReference type="EMBL" id="CBN79859.1"/>
    </source>
</evidence>
<dbReference type="GO" id="GO:0016987">
    <property type="term" value="F:sigma factor activity"/>
    <property type="evidence" value="ECO:0007669"/>
    <property type="project" value="UniProtKB-KW"/>
</dbReference>
<dbReference type="InterPro" id="IPR007627">
    <property type="entry name" value="RNA_pol_sigma70_r2"/>
</dbReference>
<dbReference type="PRINTS" id="PR00046">
    <property type="entry name" value="SIGMA70FCT"/>
</dbReference>
<proteinExistence type="inferred from homology"/>
<dbReference type="Gene3D" id="1.20.120.1810">
    <property type="match status" value="1"/>
</dbReference>
<feature type="compositionally biased region" description="Low complexity" evidence="7">
    <location>
        <begin position="131"/>
        <end position="143"/>
    </location>
</feature>
<dbReference type="CDD" id="cd06171">
    <property type="entry name" value="Sigma70_r4"/>
    <property type="match status" value="1"/>
</dbReference>
<reference evidence="9 10" key="1">
    <citation type="journal article" date="2010" name="Nature">
        <title>The Ectocarpus genome and the independent evolution of multicellularity in brown algae.</title>
        <authorList>
            <person name="Cock J.M."/>
            <person name="Sterck L."/>
            <person name="Rouze P."/>
            <person name="Scornet D."/>
            <person name="Allen A.E."/>
            <person name="Amoutzias G."/>
            <person name="Anthouard V."/>
            <person name="Artiguenave F."/>
            <person name="Aury J.M."/>
            <person name="Badger J.H."/>
            <person name="Beszteri B."/>
            <person name="Billiau K."/>
            <person name="Bonnet E."/>
            <person name="Bothwell J.H."/>
            <person name="Bowler C."/>
            <person name="Boyen C."/>
            <person name="Brownlee C."/>
            <person name="Carrano C.J."/>
            <person name="Charrier B."/>
            <person name="Cho G.Y."/>
            <person name="Coelho S.M."/>
            <person name="Collen J."/>
            <person name="Corre E."/>
            <person name="Da Silva C."/>
            <person name="Delage L."/>
            <person name="Delaroque N."/>
            <person name="Dittami S.M."/>
            <person name="Doulbeau S."/>
            <person name="Elias M."/>
            <person name="Farnham G."/>
            <person name="Gachon C.M."/>
            <person name="Gschloessl B."/>
            <person name="Heesch S."/>
            <person name="Jabbari K."/>
            <person name="Jubin C."/>
            <person name="Kawai H."/>
            <person name="Kimura K."/>
            <person name="Kloareg B."/>
            <person name="Kupper F.C."/>
            <person name="Lang D."/>
            <person name="Le Bail A."/>
            <person name="Leblanc C."/>
            <person name="Lerouge P."/>
            <person name="Lohr M."/>
            <person name="Lopez P.J."/>
            <person name="Martens C."/>
            <person name="Maumus F."/>
            <person name="Michel G."/>
            <person name="Miranda-Saavedra D."/>
            <person name="Morales J."/>
            <person name="Moreau H."/>
            <person name="Motomura T."/>
            <person name="Nagasato C."/>
            <person name="Napoli C.A."/>
            <person name="Nelson D.R."/>
            <person name="Nyvall-Collen P."/>
            <person name="Peters A.F."/>
            <person name="Pommier C."/>
            <person name="Potin P."/>
            <person name="Poulain J."/>
            <person name="Quesneville H."/>
            <person name="Read B."/>
            <person name="Rensing S.A."/>
            <person name="Ritter A."/>
            <person name="Rousvoal S."/>
            <person name="Samanta M."/>
            <person name="Samson G."/>
            <person name="Schroeder D.C."/>
            <person name="Segurens B."/>
            <person name="Strittmatter M."/>
            <person name="Tonon T."/>
            <person name="Tregear J.W."/>
            <person name="Valentin K."/>
            <person name="von Dassow P."/>
            <person name="Yamagishi T."/>
            <person name="Van de Peer Y."/>
            <person name="Wincker P."/>
        </authorList>
    </citation>
    <scope>NUCLEOTIDE SEQUENCE [LARGE SCALE GENOMIC DNA]</scope>
    <source>
        <strain evidence="10">Ec32 / CCAP1310/4</strain>
    </source>
</reference>
<feature type="region of interest" description="Disordered" evidence="7">
    <location>
        <begin position="815"/>
        <end position="835"/>
    </location>
</feature>
<keyword evidence="2" id="KW-0805">Transcription regulation</keyword>
<feature type="region of interest" description="Disordered" evidence="7">
    <location>
        <begin position="39"/>
        <end position="224"/>
    </location>
</feature>
<dbReference type="EMBL" id="FN649750">
    <property type="protein sequence ID" value="CBN79859.1"/>
    <property type="molecule type" value="Genomic_DNA"/>
</dbReference>